<dbReference type="KEGG" id="ahb:bsdtb5_33660"/>
<dbReference type="InterPro" id="IPR035089">
    <property type="entry name" value="Phage_sheath_subtilisin"/>
</dbReference>
<feature type="domain" description="Tail sheath protein C-terminal" evidence="3">
    <location>
        <begin position="234"/>
        <end position="353"/>
    </location>
</feature>
<proteinExistence type="inferred from homology"/>
<dbReference type="Pfam" id="PF17482">
    <property type="entry name" value="Phage_sheath_1C"/>
    <property type="match status" value="1"/>
</dbReference>
<dbReference type="Gene3D" id="3.30.1370.220">
    <property type="match status" value="1"/>
</dbReference>
<evidence type="ECO:0000259" key="2">
    <source>
        <dbReference type="Pfam" id="PF04984"/>
    </source>
</evidence>
<sequence length="355" mass="38592">MGLPNVNISFIERAIASIARSERGTVALILKEATVPTTNPVVVLDPSDIPSKISDVNREQIELALIGYTKAPKKVICYFIANGQTVDYSTAYSYLEVTPFDYLAIPTVETDGKTAEVASWIKAQRTSGKMCKAVLPNSASDCEGIINFATPMLVKGSTTYKTEEYCSRIAGLLAGTPLTIASTFAPLPELTDCTKLKTSELDAAIDAGKFIVFHDGEKVKVGRGVNSLVTTNQEKGTQFKKIKIVEAMDMIFDDVKKTAEDNYLGKYSNSYDNKCLLISAINGYFEKLILDGILEEASVGIDIPTQRAYLKGTGVATDSLSDKEIKVYNTGDKVFLTAKVTILDAIEEISLPIYL</sequence>
<accession>A0A7R7ENW9</accession>
<dbReference type="Proteomes" id="UP000595897">
    <property type="component" value="Chromosome"/>
</dbReference>
<dbReference type="InterPro" id="IPR020287">
    <property type="entry name" value="Tail_sheath_C"/>
</dbReference>
<organism evidence="4 5">
    <name type="scientific">Anaeromicropila herbilytica</name>
    <dbReference type="NCBI Taxonomy" id="2785025"/>
    <lineage>
        <taxon>Bacteria</taxon>
        <taxon>Bacillati</taxon>
        <taxon>Bacillota</taxon>
        <taxon>Clostridia</taxon>
        <taxon>Lachnospirales</taxon>
        <taxon>Lachnospiraceae</taxon>
        <taxon>Anaeromicropila</taxon>
    </lineage>
</organism>
<evidence type="ECO:0000313" key="5">
    <source>
        <dbReference type="Proteomes" id="UP000595897"/>
    </source>
</evidence>
<feature type="domain" description="Tail sheath protein subtilisin-like" evidence="2">
    <location>
        <begin position="85"/>
        <end position="227"/>
    </location>
</feature>
<name>A0A7R7ENW9_9FIRM</name>
<gene>
    <name evidence="4" type="ORF">bsdtb5_33660</name>
</gene>
<comment type="similarity">
    <text evidence="1">Belongs to the myoviridae tail sheath protein family.</text>
</comment>
<reference evidence="4 5" key="1">
    <citation type="submission" date="2020-11" db="EMBL/GenBank/DDBJ databases">
        <title>Draft genome sequencing of a Lachnospiraceae strain isolated from anoxic soil subjected to BSD treatment.</title>
        <authorList>
            <person name="Uek A."/>
            <person name="Tonouchi A."/>
        </authorList>
    </citation>
    <scope>NUCLEOTIDE SEQUENCE [LARGE SCALE GENOMIC DNA]</scope>
    <source>
        <strain evidence="4 5">TB5</strain>
    </source>
</reference>
<dbReference type="Pfam" id="PF04984">
    <property type="entry name" value="Phage_sheath_1"/>
    <property type="match status" value="1"/>
</dbReference>
<protein>
    <submittedName>
        <fullName evidence="4">Phage portal protein</fullName>
    </submittedName>
</protein>
<dbReference type="EMBL" id="AP024169">
    <property type="protein sequence ID" value="BCN32071.1"/>
    <property type="molecule type" value="Genomic_DNA"/>
</dbReference>
<evidence type="ECO:0000313" key="4">
    <source>
        <dbReference type="EMBL" id="BCN32071.1"/>
    </source>
</evidence>
<dbReference type="Gene3D" id="3.40.50.11790">
    <property type="match status" value="1"/>
</dbReference>
<keyword evidence="5" id="KW-1185">Reference proteome</keyword>
<dbReference type="RefSeq" id="WP_271713152.1">
    <property type="nucleotide sequence ID" value="NZ_AP024169.1"/>
</dbReference>
<evidence type="ECO:0000259" key="3">
    <source>
        <dbReference type="Pfam" id="PF17482"/>
    </source>
</evidence>
<dbReference type="AlphaFoldDB" id="A0A7R7ENW9"/>
<evidence type="ECO:0000256" key="1">
    <source>
        <dbReference type="ARBA" id="ARBA00008005"/>
    </source>
</evidence>